<comment type="similarity">
    <text evidence="1">Belongs to the ParA family.</text>
</comment>
<dbReference type="PANTHER" id="PTHR13696:SF99">
    <property type="entry name" value="COBYRINIC ACID AC-DIAMIDE SYNTHASE"/>
    <property type="match status" value="1"/>
</dbReference>
<proteinExistence type="inferred from homology"/>
<gene>
    <name evidence="6" type="ORF">EHLA_2074</name>
</gene>
<sequence>MCRVIVICNQKGGVAKTTSTVNLGIGLVKEGRKVLLIDADPQGSLTASLGYVEPDELKTTLATIMMAVINEEEIQPTDGILHHKEGVDLLPGNIELSALEVIMGNVMSRELIMKEYVEQLRERYDYILIDCMPSLGMITINALVSADLVLIPVQAAYLPVKGLQQLIKTISMVKRRLNRKLQIQGILLTMVDFRTNYAKDIASRVHETYGAEIEIFHTVIPFSVKAAEASAEGISILTYCPGNKVGIAYKNLTQEVLSYEN</sequence>
<dbReference type="FunFam" id="3.40.50.300:FF:000285">
    <property type="entry name" value="Sporulation initiation inhibitor Soj"/>
    <property type="match status" value="1"/>
</dbReference>
<dbReference type="AlphaFoldDB" id="A0A285PTX8"/>
<dbReference type="Proteomes" id="UP000217549">
    <property type="component" value="Chromosome I"/>
</dbReference>
<comment type="subunit">
    <text evidence="3">Dimerizes in the presence of ATP but not ADP; ATP-binding is required for double-stranded (ds)DNA-binding. Interacts with DnaA.</text>
</comment>
<evidence type="ECO:0000256" key="2">
    <source>
        <dbReference type="ARBA" id="ARBA00049360"/>
    </source>
</evidence>
<dbReference type="InterPro" id="IPR050678">
    <property type="entry name" value="DNA_Partitioning_ATPase"/>
</dbReference>
<evidence type="ECO:0000259" key="5">
    <source>
        <dbReference type="Pfam" id="PF13614"/>
    </source>
</evidence>
<feature type="domain" description="AAA" evidence="5">
    <location>
        <begin position="3"/>
        <end position="183"/>
    </location>
</feature>
<evidence type="ECO:0000256" key="1">
    <source>
        <dbReference type="ARBA" id="ARBA00006976"/>
    </source>
</evidence>
<organism evidence="6 7">
    <name type="scientific">Anaerobutyricum hallii</name>
    <dbReference type="NCBI Taxonomy" id="39488"/>
    <lineage>
        <taxon>Bacteria</taxon>
        <taxon>Bacillati</taxon>
        <taxon>Bacillota</taxon>
        <taxon>Clostridia</taxon>
        <taxon>Lachnospirales</taxon>
        <taxon>Lachnospiraceae</taxon>
        <taxon>Anaerobutyricum</taxon>
    </lineage>
</organism>
<dbReference type="InterPro" id="IPR025669">
    <property type="entry name" value="AAA_dom"/>
</dbReference>
<name>A0A285PTX8_9FIRM</name>
<comment type="catalytic activity">
    <reaction evidence="2">
        <text>ATP + H2O = ADP + phosphate + H(+)</text>
        <dbReference type="Rhea" id="RHEA:13065"/>
        <dbReference type="ChEBI" id="CHEBI:15377"/>
        <dbReference type="ChEBI" id="CHEBI:15378"/>
        <dbReference type="ChEBI" id="CHEBI:30616"/>
        <dbReference type="ChEBI" id="CHEBI:43474"/>
        <dbReference type="ChEBI" id="CHEBI:456216"/>
    </reaction>
</comment>
<evidence type="ECO:0000313" key="7">
    <source>
        <dbReference type="Proteomes" id="UP000217549"/>
    </source>
</evidence>
<dbReference type="SUPFAM" id="SSF52540">
    <property type="entry name" value="P-loop containing nucleoside triphosphate hydrolases"/>
    <property type="match status" value="1"/>
</dbReference>
<dbReference type="KEGG" id="ehl:EHLA_2074"/>
<evidence type="ECO:0000313" key="6">
    <source>
        <dbReference type="EMBL" id="SOB72707.1"/>
    </source>
</evidence>
<dbReference type="EMBL" id="LT907978">
    <property type="protein sequence ID" value="SOB72707.1"/>
    <property type="molecule type" value="Genomic_DNA"/>
</dbReference>
<dbReference type="Pfam" id="PF13614">
    <property type="entry name" value="AAA_31"/>
    <property type="match status" value="1"/>
</dbReference>
<evidence type="ECO:0000256" key="4">
    <source>
        <dbReference type="ARBA" id="ARBA00071824"/>
    </source>
</evidence>
<dbReference type="InterPro" id="IPR027417">
    <property type="entry name" value="P-loop_NTPase"/>
</dbReference>
<evidence type="ECO:0000256" key="3">
    <source>
        <dbReference type="ARBA" id="ARBA00062323"/>
    </source>
</evidence>
<dbReference type="RefSeq" id="WP_096240711.1">
    <property type="nucleotide sequence ID" value="NZ_LT907978.1"/>
</dbReference>
<dbReference type="Gene3D" id="3.40.50.300">
    <property type="entry name" value="P-loop containing nucleotide triphosphate hydrolases"/>
    <property type="match status" value="1"/>
</dbReference>
<dbReference type="PANTHER" id="PTHR13696">
    <property type="entry name" value="P-LOOP CONTAINING NUCLEOSIDE TRIPHOSPHATE HYDROLASE"/>
    <property type="match status" value="1"/>
</dbReference>
<protein>
    <recommendedName>
        <fullName evidence="4">Sporulation initiation inhibitor protein Soj</fullName>
    </recommendedName>
</protein>
<reference evidence="7" key="1">
    <citation type="submission" date="2017-09" db="EMBL/GenBank/DDBJ databases">
        <authorList>
            <person name="Shetty A S."/>
        </authorList>
    </citation>
    <scope>NUCLEOTIDE SEQUENCE [LARGE SCALE GENOMIC DNA]</scope>
</reference>
<dbReference type="CDD" id="cd02042">
    <property type="entry name" value="ParAB_family"/>
    <property type="match status" value="1"/>
</dbReference>
<accession>A0A285PTX8</accession>
<keyword evidence="7" id="KW-1185">Reference proteome</keyword>